<dbReference type="Gene3D" id="3.60.10.10">
    <property type="entry name" value="Endonuclease/exonuclease/phosphatase"/>
    <property type="match status" value="1"/>
</dbReference>
<dbReference type="InterPro" id="IPR050410">
    <property type="entry name" value="CCR4/nocturin_mRNA_transcr"/>
</dbReference>
<organism evidence="1 2">
    <name type="scientific">Thalassiosira oceanica</name>
    <name type="common">Marine diatom</name>
    <dbReference type="NCBI Taxonomy" id="159749"/>
    <lineage>
        <taxon>Eukaryota</taxon>
        <taxon>Sar</taxon>
        <taxon>Stramenopiles</taxon>
        <taxon>Ochrophyta</taxon>
        <taxon>Bacillariophyta</taxon>
        <taxon>Coscinodiscophyceae</taxon>
        <taxon>Thalassiosirophycidae</taxon>
        <taxon>Thalassiosirales</taxon>
        <taxon>Thalassiosiraceae</taxon>
        <taxon>Thalassiosira</taxon>
    </lineage>
</organism>
<comment type="caution">
    <text evidence="1">The sequence shown here is derived from an EMBL/GenBank/DDBJ whole genome shotgun (WGS) entry which is preliminary data.</text>
</comment>
<dbReference type="EMBL" id="AGNL01018811">
    <property type="protein sequence ID" value="EJK62522.1"/>
    <property type="molecule type" value="Genomic_DNA"/>
</dbReference>
<reference evidence="1 2" key="1">
    <citation type="journal article" date="2012" name="Genome Biol.">
        <title>Genome and low-iron response of an oceanic diatom adapted to chronic iron limitation.</title>
        <authorList>
            <person name="Lommer M."/>
            <person name="Specht M."/>
            <person name="Roy A.S."/>
            <person name="Kraemer L."/>
            <person name="Andreson R."/>
            <person name="Gutowska M.A."/>
            <person name="Wolf J."/>
            <person name="Bergner S.V."/>
            <person name="Schilhabel M.B."/>
            <person name="Klostermeier U.C."/>
            <person name="Beiko R.G."/>
            <person name="Rosenstiel P."/>
            <person name="Hippler M."/>
            <person name="Laroche J."/>
        </authorList>
    </citation>
    <scope>NUCLEOTIDE SEQUENCE [LARGE SCALE GENOMIC DNA]</scope>
    <source>
        <strain evidence="1 2">CCMP1005</strain>
    </source>
</reference>
<name>K0SW59_THAOC</name>
<proteinExistence type="predicted"/>
<dbReference type="OrthoDB" id="10253982at2759"/>
<protein>
    <recommendedName>
        <fullName evidence="3">Endonuclease/exonuclease/phosphatase domain-containing protein</fullName>
    </recommendedName>
</protein>
<dbReference type="Proteomes" id="UP000266841">
    <property type="component" value="Unassembled WGS sequence"/>
</dbReference>
<dbReference type="InterPro" id="IPR036691">
    <property type="entry name" value="Endo/exonu/phosph_ase_sf"/>
</dbReference>
<dbReference type="SUPFAM" id="SSF56219">
    <property type="entry name" value="DNase I-like"/>
    <property type="match status" value="1"/>
</dbReference>
<dbReference type="eggNOG" id="KOG2338">
    <property type="taxonomic scope" value="Eukaryota"/>
</dbReference>
<evidence type="ECO:0000313" key="2">
    <source>
        <dbReference type="Proteomes" id="UP000266841"/>
    </source>
</evidence>
<accession>K0SW59</accession>
<dbReference type="PANTHER" id="PTHR12121:SF31">
    <property type="entry name" value="FAMILY PROTEIN, PUTATIVE, EXPRESSED-RELATED"/>
    <property type="match status" value="1"/>
</dbReference>
<sequence>MTSGSISLTITTFNILAPVHRNQPDGRSDERESARRDLWLPRAQNVASYISDKFGKSDAVLLQEWWFDEQFTEVFDGILGDEFELFAERRPGADGKEMRPDGMCCLVRKDGGLEVLESEKVLTGPQRIAQIIHCRERCREGSSSREKRDVFIANSHLSFPGDADQDVNDQRQAREAGIILEAMEERVAEHRAAAAGGGECLSVVAGDFNSDCNGLAAQAVESRDYVNCMSAVSGQMLSDVGGRVNLGVTHRNHLGQDVSVDHVFLRLNGAGGPMRDRTGLEEGAGPSGGKKARCAASSLGYLDGKGTCIESVRRGNILLEGRSILSDHRPVTAKVAWPSGDLGKGTGELDIDLYINATCPWYC</sequence>
<dbReference type="AlphaFoldDB" id="K0SW59"/>
<gene>
    <name evidence="1" type="ORF">THAOC_16862</name>
</gene>
<evidence type="ECO:0008006" key="3">
    <source>
        <dbReference type="Google" id="ProtNLM"/>
    </source>
</evidence>
<dbReference type="PANTHER" id="PTHR12121">
    <property type="entry name" value="CARBON CATABOLITE REPRESSOR PROTEIN 4"/>
    <property type="match status" value="1"/>
</dbReference>
<evidence type="ECO:0000313" key="1">
    <source>
        <dbReference type="EMBL" id="EJK62522.1"/>
    </source>
</evidence>
<keyword evidence="2" id="KW-1185">Reference proteome</keyword>
<dbReference type="GO" id="GO:0000175">
    <property type="term" value="F:3'-5'-RNA exonuclease activity"/>
    <property type="evidence" value="ECO:0007669"/>
    <property type="project" value="TreeGrafter"/>
</dbReference>